<dbReference type="SUPFAM" id="SSF56112">
    <property type="entry name" value="Protein kinase-like (PK-like)"/>
    <property type="match status" value="1"/>
</dbReference>
<accession>A0A1H4RFN4</accession>
<keyword evidence="2" id="KW-0808">Transferase</keyword>
<reference evidence="3" key="1">
    <citation type="submission" date="2016-10" db="EMBL/GenBank/DDBJ databases">
        <authorList>
            <person name="Varghese N."/>
            <person name="Submissions S."/>
        </authorList>
    </citation>
    <scope>NUCLEOTIDE SEQUENCE [LARGE SCALE GENOMIC DNA]</scope>
    <source>
        <strain evidence="3">DSM 22017</strain>
    </source>
</reference>
<organism evidence="2 3">
    <name type="scientific">Nocardioides exalbidus</name>
    <dbReference type="NCBI Taxonomy" id="402596"/>
    <lineage>
        <taxon>Bacteria</taxon>
        <taxon>Bacillati</taxon>
        <taxon>Actinomycetota</taxon>
        <taxon>Actinomycetes</taxon>
        <taxon>Propionibacteriales</taxon>
        <taxon>Nocardioidaceae</taxon>
        <taxon>Nocardioides</taxon>
    </lineage>
</organism>
<dbReference type="InterPro" id="IPR002575">
    <property type="entry name" value="Aminoglycoside_PTrfase"/>
</dbReference>
<dbReference type="Gene3D" id="3.90.1200.10">
    <property type="match status" value="1"/>
</dbReference>
<gene>
    <name evidence="2" type="ORF">SAMN04489844_2052</name>
</gene>
<dbReference type="GO" id="GO:0016740">
    <property type="term" value="F:transferase activity"/>
    <property type="evidence" value="ECO:0007669"/>
    <property type="project" value="UniProtKB-KW"/>
</dbReference>
<dbReference type="RefSeq" id="WP_090969013.1">
    <property type="nucleotide sequence ID" value="NZ_FNRT01000002.1"/>
</dbReference>
<evidence type="ECO:0000313" key="2">
    <source>
        <dbReference type="EMBL" id="SEC30732.1"/>
    </source>
</evidence>
<protein>
    <submittedName>
        <fullName evidence="2">Phosphotransferase enzyme family protein</fullName>
    </submittedName>
</protein>
<dbReference type="EMBL" id="FNRT01000002">
    <property type="protein sequence ID" value="SEC30732.1"/>
    <property type="molecule type" value="Genomic_DNA"/>
</dbReference>
<dbReference type="InterPro" id="IPR011009">
    <property type="entry name" value="Kinase-like_dom_sf"/>
</dbReference>
<dbReference type="Pfam" id="PF01636">
    <property type="entry name" value="APH"/>
    <property type="match status" value="1"/>
</dbReference>
<dbReference type="OrthoDB" id="4020008at2"/>
<sequence>MRGLEAEAVAVVERLGFANLGVLGAGIEGVVVAISDETVAKVWSRRSYDDLVLLRGFLEAVEGAEDAPAFPRIHDVLDLDGTWVTVERRLRGRPLWEADGSSPDLATGDVDAMTEALAALAAVPGSPALRSLPVLPDEPAFGATRPFELELADLVRRRASRFGSFLAAARPDVEAVAAGTVRALETLTPAEPALVHGDLIAANVLVADGRASAVLDFGFLSTAGDPAFDAAVTASVFDMWGPRAREVERELDAAFTSAFGHDPARLATHRAAYALVTACCFGTDLSDGHFAWCLAMLDRGDVREAVGQA</sequence>
<evidence type="ECO:0000259" key="1">
    <source>
        <dbReference type="Pfam" id="PF01636"/>
    </source>
</evidence>
<proteinExistence type="predicted"/>
<name>A0A1H4RFN4_9ACTN</name>
<dbReference type="STRING" id="402596.SAMN04489844_2052"/>
<keyword evidence="3" id="KW-1185">Reference proteome</keyword>
<dbReference type="AlphaFoldDB" id="A0A1H4RFN4"/>
<evidence type="ECO:0000313" key="3">
    <source>
        <dbReference type="Proteomes" id="UP000198742"/>
    </source>
</evidence>
<feature type="domain" description="Aminoglycoside phosphotransferase" evidence="1">
    <location>
        <begin position="25"/>
        <end position="262"/>
    </location>
</feature>
<dbReference type="Proteomes" id="UP000198742">
    <property type="component" value="Unassembled WGS sequence"/>
</dbReference>